<organism evidence="3 4">
    <name type="scientific">Exophiala mesophila</name>
    <name type="common">Black yeast-like fungus</name>
    <dbReference type="NCBI Taxonomy" id="212818"/>
    <lineage>
        <taxon>Eukaryota</taxon>
        <taxon>Fungi</taxon>
        <taxon>Dikarya</taxon>
        <taxon>Ascomycota</taxon>
        <taxon>Pezizomycotina</taxon>
        <taxon>Eurotiomycetes</taxon>
        <taxon>Chaetothyriomycetidae</taxon>
        <taxon>Chaetothyriales</taxon>
        <taxon>Herpotrichiellaceae</taxon>
        <taxon>Exophiala</taxon>
    </lineage>
</organism>
<feature type="domain" description="Aldehyde dehydrogenase" evidence="2">
    <location>
        <begin position="150"/>
        <end position="320"/>
    </location>
</feature>
<dbReference type="InterPro" id="IPR016162">
    <property type="entry name" value="Ald_DH_N"/>
</dbReference>
<dbReference type="PANTHER" id="PTHR43111:SF1">
    <property type="entry name" value="ALDEHYDE DEHYDROGENASE B-RELATED"/>
    <property type="match status" value="1"/>
</dbReference>
<reference evidence="3 4" key="1">
    <citation type="submission" date="2017-03" db="EMBL/GenBank/DDBJ databases">
        <title>Genomes of endolithic fungi from Antarctica.</title>
        <authorList>
            <person name="Coleine C."/>
            <person name="Masonjones S."/>
            <person name="Stajich J.E."/>
        </authorList>
    </citation>
    <scope>NUCLEOTIDE SEQUENCE [LARGE SCALE GENOMIC DNA]</scope>
    <source>
        <strain evidence="3 4">CCFEE 6314</strain>
    </source>
</reference>
<dbReference type="Gene3D" id="3.40.309.10">
    <property type="entry name" value="Aldehyde Dehydrogenase, Chain A, domain 2"/>
    <property type="match status" value="1"/>
</dbReference>
<accession>A0A438MUT7</accession>
<evidence type="ECO:0000313" key="4">
    <source>
        <dbReference type="Proteomes" id="UP000288859"/>
    </source>
</evidence>
<dbReference type="Pfam" id="PF00171">
    <property type="entry name" value="Aldedh"/>
    <property type="match status" value="1"/>
</dbReference>
<dbReference type="InterPro" id="IPR015590">
    <property type="entry name" value="Aldehyde_DH_dom"/>
</dbReference>
<name>A0A438MUT7_EXOME</name>
<dbReference type="VEuPathDB" id="FungiDB:PV10_03724"/>
<gene>
    <name evidence="3" type="ORF">B0A52_08864</name>
</gene>
<dbReference type="Gene3D" id="3.40.605.10">
    <property type="entry name" value="Aldehyde Dehydrogenase, Chain A, domain 1"/>
    <property type="match status" value="1"/>
</dbReference>
<protein>
    <recommendedName>
        <fullName evidence="2">Aldehyde dehydrogenase domain-containing protein</fullName>
    </recommendedName>
</protein>
<dbReference type="AlphaFoldDB" id="A0A438MUT7"/>
<sequence length="433" mass="46875">MSTDSLSRIEISRLEGRASSIRLRQNQFHRLQDALTSSEGAIKEALSESHGYGEDESGLEYALALSELRTHYLCLDLKRSVELSHSLEDLSATTGVGIVYLIPAKQNPFYSVISVLTSALAAGNCVVVETDDRANIPYDSANAAVSRPWGNAVAIVERSADINTAAKTIATARLAFRGHSAYAPDLILVNEFVANDFLRCLKQALAAPKGLLPRPATQVRESKSDNINQTLRELEKSQDGRVLFTGDHGSIVEIADRTKASAGYKITAPVFVVYRTTSLDDAVDISNNISGPTEASYLFADTSEAIYLSKFTDSRISFVNQIPAELLVGPLAPGHPSVPPSLSPRYPADLFRSPRPRLSRTTALTKALQRATLLGTSDPIKKWYRSSTGLSLPAIGQKEENSGDFFGFAFAVFGVGFMSLAAGGALMVWRSRK</sequence>
<comment type="caution">
    <text evidence="3">The sequence shown here is derived from an EMBL/GenBank/DDBJ whole genome shotgun (WGS) entry which is preliminary data.</text>
</comment>
<proteinExistence type="predicted"/>
<dbReference type="InterPro" id="IPR016161">
    <property type="entry name" value="Ald_DH/histidinol_DH"/>
</dbReference>
<evidence type="ECO:0000256" key="1">
    <source>
        <dbReference type="SAM" id="Phobius"/>
    </source>
</evidence>
<dbReference type="PANTHER" id="PTHR43111">
    <property type="entry name" value="ALDEHYDE DEHYDROGENASE B-RELATED"/>
    <property type="match status" value="1"/>
</dbReference>
<keyword evidence="1" id="KW-0812">Transmembrane</keyword>
<dbReference type="GO" id="GO:0016620">
    <property type="term" value="F:oxidoreductase activity, acting on the aldehyde or oxo group of donors, NAD or NADP as acceptor"/>
    <property type="evidence" value="ECO:0007669"/>
    <property type="project" value="InterPro"/>
</dbReference>
<evidence type="ECO:0000259" key="2">
    <source>
        <dbReference type="Pfam" id="PF00171"/>
    </source>
</evidence>
<dbReference type="InterPro" id="IPR016163">
    <property type="entry name" value="Ald_DH_C"/>
</dbReference>
<dbReference type="SUPFAM" id="SSF53720">
    <property type="entry name" value="ALDH-like"/>
    <property type="match status" value="1"/>
</dbReference>
<keyword evidence="1" id="KW-0472">Membrane</keyword>
<evidence type="ECO:0000313" key="3">
    <source>
        <dbReference type="EMBL" id="RVX67511.1"/>
    </source>
</evidence>
<feature type="transmembrane region" description="Helical" evidence="1">
    <location>
        <begin position="405"/>
        <end position="429"/>
    </location>
</feature>
<dbReference type="OrthoDB" id="5596991at2759"/>
<dbReference type="Proteomes" id="UP000288859">
    <property type="component" value="Unassembled WGS sequence"/>
</dbReference>
<keyword evidence="1" id="KW-1133">Transmembrane helix</keyword>
<dbReference type="EMBL" id="NAJM01000047">
    <property type="protein sequence ID" value="RVX67511.1"/>
    <property type="molecule type" value="Genomic_DNA"/>
</dbReference>